<keyword evidence="3" id="KW-0805">Transcription regulation</keyword>
<evidence type="ECO:0000256" key="4">
    <source>
        <dbReference type="ARBA" id="ARBA00023125"/>
    </source>
</evidence>
<dbReference type="InterPro" id="IPR009057">
    <property type="entry name" value="Homeodomain-like_sf"/>
</dbReference>
<evidence type="ECO:0000259" key="8">
    <source>
        <dbReference type="PROSITE" id="PS50090"/>
    </source>
</evidence>
<dbReference type="SMART" id="SM00717">
    <property type="entry name" value="SANT"/>
    <property type="match status" value="2"/>
</dbReference>
<comment type="caution">
    <text evidence="10">The sequence shown here is derived from an EMBL/GenBank/DDBJ whole genome shotgun (WGS) entry which is preliminary data.</text>
</comment>
<keyword evidence="6" id="KW-0539">Nucleus</keyword>
<dbReference type="GO" id="GO:0003677">
    <property type="term" value="F:DNA binding"/>
    <property type="evidence" value="ECO:0007669"/>
    <property type="project" value="UniProtKB-KW"/>
</dbReference>
<keyword evidence="5" id="KW-0804">Transcription</keyword>
<name>A0A835UGQ8_VANPL</name>
<dbReference type="PROSITE" id="PS50090">
    <property type="entry name" value="MYB_LIKE"/>
    <property type="match status" value="2"/>
</dbReference>
<protein>
    <submittedName>
        <fullName evidence="10">Uncharacterized protein</fullName>
    </submittedName>
</protein>
<evidence type="ECO:0000313" key="10">
    <source>
        <dbReference type="EMBL" id="KAG0460733.1"/>
    </source>
</evidence>
<proteinExistence type="predicted"/>
<sequence length="335" mass="37232">MHGAGSGGGGRGVRDESASTTATTIRKGPWMAEEDAVLMEYVRKNGPRDWSSIRSKGLLPRTGKSCRLRWVNKLKPDLKTGCKFSAEEEHIVIDLQARFGNKWARIATYLPGRTDNDVKNFWSTRQKRLARLLHTSLPSRSQRNQGKEPMLCEAPSFEVCPTFFPSLASVPTLCKSWVFLQQNPNSVALPCNTPGVEFIPFVQECSTGQCSHAPYVDNTDVEKTELMQNLPTIDNQVLCLQSCSPPRPQFNHPILEMPLLPEGQDLVPEFGDLSFSNHFACMENSQSMQLAGAPTFFDLDVGGRGIKTEHPGTPESFFGDFPTDMFDCFEQPPAS</sequence>
<evidence type="ECO:0000256" key="3">
    <source>
        <dbReference type="ARBA" id="ARBA00023015"/>
    </source>
</evidence>
<feature type="domain" description="Myb-like" evidence="8">
    <location>
        <begin position="83"/>
        <end position="126"/>
    </location>
</feature>
<feature type="region of interest" description="Disordered" evidence="7">
    <location>
        <begin position="1"/>
        <end position="26"/>
    </location>
</feature>
<organism evidence="10 11">
    <name type="scientific">Vanilla planifolia</name>
    <name type="common">Vanilla</name>
    <dbReference type="NCBI Taxonomy" id="51239"/>
    <lineage>
        <taxon>Eukaryota</taxon>
        <taxon>Viridiplantae</taxon>
        <taxon>Streptophyta</taxon>
        <taxon>Embryophyta</taxon>
        <taxon>Tracheophyta</taxon>
        <taxon>Spermatophyta</taxon>
        <taxon>Magnoliopsida</taxon>
        <taxon>Liliopsida</taxon>
        <taxon>Asparagales</taxon>
        <taxon>Orchidaceae</taxon>
        <taxon>Vanilloideae</taxon>
        <taxon>Vanilleae</taxon>
        <taxon>Vanilla</taxon>
    </lineage>
</organism>
<dbReference type="EMBL" id="JADCNL010000011">
    <property type="protein sequence ID" value="KAG0460733.1"/>
    <property type="molecule type" value="Genomic_DNA"/>
</dbReference>
<dbReference type="PANTHER" id="PTHR47996:SF3">
    <property type="entry name" value="TRANSCRIPTION FACTOR DUO1"/>
    <property type="match status" value="1"/>
</dbReference>
<dbReference type="Proteomes" id="UP000636800">
    <property type="component" value="Chromosome 11"/>
</dbReference>
<evidence type="ECO:0000256" key="1">
    <source>
        <dbReference type="ARBA" id="ARBA00004123"/>
    </source>
</evidence>
<keyword evidence="2" id="KW-0677">Repeat</keyword>
<evidence type="ECO:0000259" key="9">
    <source>
        <dbReference type="PROSITE" id="PS51294"/>
    </source>
</evidence>
<dbReference type="InterPro" id="IPR017930">
    <property type="entry name" value="Myb_dom"/>
</dbReference>
<evidence type="ECO:0000313" key="11">
    <source>
        <dbReference type="Proteomes" id="UP000636800"/>
    </source>
</evidence>
<dbReference type="FunFam" id="1.10.10.60:FF:000060">
    <property type="entry name" value="MYB transcription factor"/>
    <property type="match status" value="1"/>
</dbReference>
<dbReference type="InterPro" id="IPR001005">
    <property type="entry name" value="SANT/Myb"/>
</dbReference>
<keyword evidence="11" id="KW-1185">Reference proteome</keyword>
<accession>A0A835UGQ8</accession>
<dbReference type="AlphaFoldDB" id="A0A835UGQ8"/>
<dbReference type="SUPFAM" id="SSF46689">
    <property type="entry name" value="Homeodomain-like"/>
    <property type="match status" value="1"/>
</dbReference>
<evidence type="ECO:0000256" key="5">
    <source>
        <dbReference type="ARBA" id="ARBA00023163"/>
    </source>
</evidence>
<dbReference type="Gene3D" id="1.10.10.60">
    <property type="entry name" value="Homeodomain-like"/>
    <property type="match status" value="2"/>
</dbReference>
<gene>
    <name evidence="10" type="ORF">HPP92_021030</name>
</gene>
<dbReference type="CDD" id="cd00167">
    <property type="entry name" value="SANT"/>
    <property type="match status" value="2"/>
</dbReference>
<dbReference type="PROSITE" id="PS51294">
    <property type="entry name" value="HTH_MYB"/>
    <property type="match status" value="2"/>
</dbReference>
<evidence type="ECO:0000256" key="2">
    <source>
        <dbReference type="ARBA" id="ARBA00022737"/>
    </source>
</evidence>
<evidence type="ECO:0000256" key="7">
    <source>
        <dbReference type="SAM" id="MobiDB-lite"/>
    </source>
</evidence>
<feature type="domain" description="HTH myb-type" evidence="9">
    <location>
        <begin position="22"/>
        <end position="70"/>
    </location>
</feature>
<feature type="domain" description="Myb-like" evidence="8">
    <location>
        <begin position="22"/>
        <end position="74"/>
    </location>
</feature>
<keyword evidence="4" id="KW-0238">DNA-binding</keyword>
<feature type="compositionally biased region" description="Gly residues" evidence="7">
    <location>
        <begin position="1"/>
        <end position="11"/>
    </location>
</feature>
<dbReference type="Pfam" id="PF00249">
    <property type="entry name" value="Myb_DNA-binding"/>
    <property type="match status" value="2"/>
</dbReference>
<dbReference type="PANTHER" id="PTHR47996">
    <property type="entry name" value="TRANSCRIPTION FACTOR DUO1"/>
    <property type="match status" value="1"/>
</dbReference>
<dbReference type="FunFam" id="1.10.10.60:FF:000351">
    <property type="entry name" value="Transcription factor GAMYB"/>
    <property type="match status" value="1"/>
</dbReference>
<comment type="subcellular location">
    <subcellularLocation>
        <location evidence="1">Nucleus</location>
    </subcellularLocation>
</comment>
<reference evidence="10 11" key="1">
    <citation type="journal article" date="2020" name="Nat. Food">
        <title>A phased Vanilla planifolia genome enables genetic improvement of flavour and production.</title>
        <authorList>
            <person name="Hasing T."/>
            <person name="Tang H."/>
            <person name="Brym M."/>
            <person name="Khazi F."/>
            <person name="Huang T."/>
            <person name="Chambers A.H."/>
        </authorList>
    </citation>
    <scope>NUCLEOTIDE SEQUENCE [LARGE SCALE GENOMIC DNA]</scope>
    <source>
        <tissue evidence="10">Leaf</tissue>
    </source>
</reference>
<dbReference type="OrthoDB" id="538249at2759"/>
<evidence type="ECO:0000256" key="6">
    <source>
        <dbReference type="ARBA" id="ARBA00023242"/>
    </source>
</evidence>
<dbReference type="GO" id="GO:0005634">
    <property type="term" value="C:nucleus"/>
    <property type="evidence" value="ECO:0007669"/>
    <property type="project" value="UniProtKB-SubCell"/>
</dbReference>
<feature type="domain" description="HTH myb-type" evidence="9">
    <location>
        <begin position="75"/>
        <end position="130"/>
    </location>
</feature>
<dbReference type="InterPro" id="IPR053106">
    <property type="entry name" value="Plant_Male-Germline_Reg_TFs"/>
</dbReference>